<dbReference type="Proteomes" id="UP000176511">
    <property type="component" value="Unassembled WGS sequence"/>
</dbReference>
<evidence type="ECO:0000256" key="1">
    <source>
        <dbReference type="SAM" id="Phobius"/>
    </source>
</evidence>
<evidence type="ECO:0000313" key="3">
    <source>
        <dbReference type="Proteomes" id="UP000176511"/>
    </source>
</evidence>
<name>A0A1F6DK43_9BACT</name>
<dbReference type="STRING" id="1798491.A3C87_00135"/>
<reference evidence="2 3" key="1">
    <citation type="journal article" date="2016" name="Nat. Commun.">
        <title>Thousands of microbial genomes shed light on interconnected biogeochemical processes in an aquifer system.</title>
        <authorList>
            <person name="Anantharaman K."/>
            <person name="Brown C.T."/>
            <person name="Hug L.A."/>
            <person name="Sharon I."/>
            <person name="Castelle C.J."/>
            <person name="Probst A.J."/>
            <person name="Thomas B.C."/>
            <person name="Singh A."/>
            <person name="Wilkins M.J."/>
            <person name="Karaoz U."/>
            <person name="Brodie E.L."/>
            <person name="Williams K.H."/>
            <person name="Hubbard S.S."/>
            <person name="Banfield J.F."/>
        </authorList>
    </citation>
    <scope>NUCLEOTIDE SEQUENCE [LARGE SCALE GENOMIC DNA]</scope>
</reference>
<evidence type="ECO:0008006" key="4">
    <source>
        <dbReference type="Google" id="ProtNLM"/>
    </source>
</evidence>
<gene>
    <name evidence="2" type="ORF">A3C87_00135</name>
</gene>
<keyword evidence="1" id="KW-0472">Membrane</keyword>
<accession>A0A1F6DK43</accession>
<comment type="caution">
    <text evidence="2">The sequence shown here is derived from an EMBL/GenBank/DDBJ whole genome shotgun (WGS) entry which is preliminary data.</text>
</comment>
<feature type="transmembrane region" description="Helical" evidence="1">
    <location>
        <begin position="21"/>
        <end position="42"/>
    </location>
</feature>
<proteinExistence type="predicted"/>
<evidence type="ECO:0000313" key="2">
    <source>
        <dbReference type="EMBL" id="OGG61382.1"/>
    </source>
</evidence>
<sequence length="161" mass="17222">MNSKTTRNTILSIKSARGVALLPLVFVFAGLVVTVALAFSAISIAQGIAVESEFGASRALHYAEAGLSDALMRLARDRDYRCDTADCYTLPFAENGCVQNIACAYVTIEDGATENTLRIVARGIANTNVRILERIATFDAENTGAHTLTTWCEQAGSVCPE</sequence>
<dbReference type="EMBL" id="MFLE01000018">
    <property type="protein sequence ID" value="OGG61382.1"/>
    <property type="molecule type" value="Genomic_DNA"/>
</dbReference>
<dbReference type="AlphaFoldDB" id="A0A1F6DK43"/>
<organism evidence="2 3">
    <name type="scientific">Candidatus Kaiserbacteria bacterium RIFCSPHIGHO2_02_FULL_49_34</name>
    <dbReference type="NCBI Taxonomy" id="1798491"/>
    <lineage>
        <taxon>Bacteria</taxon>
        <taxon>Candidatus Kaiseribacteriota</taxon>
    </lineage>
</organism>
<keyword evidence="1" id="KW-0812">Transmembrane</keyword>
<keyword evidence="1" id="KW-1133">Transmembrane helix</keyword>
<protein>
    <recommendedName>
        <fullName evidence="4">Type 4 fimbrial biogenesis protein PilX N-terminal domain-containing protein</fullName>
    </recommendedName>
</protein>